<organism evidence="1 2">
    <name type="scientific">Caerostris extrusa</name>
    <name type="common">Bark spider</name>
    <name type="synonym">Caerostris bankana</name>
    <dbReference type="NCBI Taxonomy" id="172846"/>
    <lineage>
        <taxon>Eukaryota</taxon>
        <taxon>Metazoa</taxon>
        <taxon>Ecdysozoa</taxon>
        <taxon>Arthropoda</taxon>
        <taxon>Chelicerata</taxon>
        <taxon>Arachnida</taxon>
        <taxon>Araneae</taxon>
        <taxon>Araneomorphae</taxon>
        <taxon>Entelegynae</taxon>
        <taxon>Araneoidea</taxon>
        <taxon>Araneidae</taxon>
        <taxon>Caerostris</taxon>
    </lineage>
</organism>
<comment type="caution">
    <text evidence="1">The sequence shown here is derived from an EMBL/GenBank/DDBJ whole genome shotgun (WGS) entry which is preliminary data.</text>
</comment>
<dbReference type="AlphaFoldDB" id="A0AAV4VCR5"/>
<proteinExistence type="predicted"/>
<protein>
    <submittedName>
        <fullName evidence="1">Uncharacterized protein</fullName>
    </submittedName>
</protein>
<sequence>MKTDMAARRMAFVFCRGGIFWWTMLCRRMEVFRALWVVCGGHGDIIFTVSFREGGALAYLHPQDSYTLEAIERY</sequence>
<gene>
    <name evidence="1" type="ORF">CEXT_339081</name>
</gene>
<reference evidence="1 2" key="1">
    <citation type="submission" date="2021-06" db="EMBL/GenBank/DDBJ databases">
        <title>Caerostris extrusa draft genome.</title>
        <authorList>
            <person name="Kono N."/>
            <person name="Arakawa K."/>
        </authorList>
    </citation>
    <scope>NUCLEOTIDE SEQUENCE [LARGE SCALE GENOMIC DNA]</scope>
</reference>
<name>A0AAV4VCR5_CAEEX</name>
<keyword evidence="2" id="KW-1185">Reference proteome</keyword>
<accession>A0AAV4VCR5</accession>
<dbReference type="EMBL" id="BPLR01014320">
    <property type="protein sequence ID" value="GIY68065.1"/>
    <property type="molecule type" value="Genomic_DNA"/>
</dbReference>
<dbReference type="Proteomes" id="UP001054945">
    <property type="component" value="Unassembled WGS sequence"/>
</dbReference>
<evidence type="ECO:0000313" key="2">
    <source>
        <dbReference type="Proteomes" id="UP001054945"/>
    </source>
</evidence>
<evidence type="ECO:0000313" key="1">
    <source>
        <dbReference type="EMBL" id="GIY68065.1"/>
    </source>
</evidence>